<keyword evidence="2" id="KW-1185">Reference proteome</keyword>
<proteinExistence type="predicted"/>
<organism evidence="1 2">
    <name type="scientific">Hesseltinella vesiculosa</name>
    <dbReference type="NCBI Taxonomy" id="101127"/>
    <lineage>
        <taxon>Eukaryota</taxon>
        <taxon>Fungi</taxon>
        <taxon>Fungi incertae sedis</taxon>
        <taxon>Mucoromycota</taxon>
        <taxon>Mucoromycotina</taxon>
        <taxon>Mucoromycetes</taxon>
        <taxon>Mucorales</taxon>
        <taxon>Cunninghamellaceae</taxon>
        <taxon>Hesseltinella</taxon>
    </lineage>
</organism>
<reference evidence="1 2" key="1">
    <citation type="submission" date="2016-07" db="EMBL/GenBank/DDBJ databases">
        <title>Pervasive Adenine N6-methylation of Active Genes in Fungi.</title>
        <authorList>
            <consortium name="DOE Joint Genome Institute"/>
            <person name="Mondo S.J."/>
            <person name="Dannebaum R.O."/>
            <person name="Kuo R.C."/>
            <person name="Labutti K."/>
            <person name="Haridas S."/>
            <person name="Kuo A."/>
            <person name="Salamov A."/>
            <person name="Ahrendt S.R."/>
            <person name="Lipzen A."/>
            <person name="Sullivan W."/>
            <person name="Andreopoulos W.B."/>
            <person name="Clum A."/>
            <person name="Lindquist E."/>
            <person name="Daum C."/>
            <person name="Ramamoorthy G.K."/>
            <person name="Gryganskyi A."/>
            <person name="Culley D."/>
            <person name="Magnuson J.K."/>
            <person name="James T.Y."/>
            <person name="O'Malley M.A."/>
            <person name="Stajich J.E."/>
            <person name="Spatafora J.W."/>
            <person name="Visel A."/>
            <person name="Grigoriev I.V."/>
        </authorList>
    </citation>
    <scope>NUCLEOTIDE SEQUENCE [LARGE SCALE GENOMIC DNA]</scope>
    <source>
        <strain evidence="1 2">NRRL 3301</strain>
    </source>
</reference>
<evidence type="ECO:0000313" key="2">
    <source>
        <dbReference type="Proteomes" id="UP000242146"/>
    </source>
</evidence>
<accession>A0A1X2GBI7</accession>
<evidence type="ECO:0000313" key="1">
    <source>
        <dbReference type="EMBL" id="ORX49904.1"/>
    </source>
</evidence>
<dbReference type="EMBL" id="MCGT01000025">
    <property type="protein sequence ID" value="ORX49904.1"/>
    <property type="molecule type" value="Genomic_DNA"/>
</dbReference>
<feature type="non-terminal residue" evidence="1">
    <location>
        <position position="1"/>
    </location>
</feature>
<protein>
    <submittedName>
        <fullName evidence="1">Uncharacterized protein</fullName>
    </submittedName>
</protein>
<gene>
    <name evidence="1" type="ORF">DM01DRAFT_247021</name>
</gene>
<dbReference type="OrthoDB" id="2264705at2759"/>
<comment type="caution">
    <text evidence="1">The sequence shown here is derived from an EMBL/GenBank/DDBJ whole genome shotgun (WGS) entry which is preliminary data.</text>
</comment>
<feature type="non-terminal residue" evidence="1">
    <location>
        <position position="177"/>
    </location>
</feature>
<dbReference type="AlphaFoldDB" id="A0A1X2GBI7"/>
<sequence>INRGQAICMMYCVEYNEENEKKFCEAVNDLKDVDICYEMGPLAPVLMPVVKINSNPFLYRRYPIEVPIDSPEDEITNDDILTSTTQIVHFLNETFAPCEPVNSALYEKSLVANKDILSILWNYTKLFDEKSALSFSKWCFSKKVAFTSVEYERKVQKGKLDRIRRRELWVLKKKIYG</sequence>
<dbReference type="Proteomes" id="UP000242146">
    <property type="component" value="Unassembled WGS sequence"/>
</dbReference>
<name>A0A1X2GBI7_9FUNG</name>